<comment type="caution">
    <text evidence="1">The sequence shown here is derived from an EMBL/GenBank/DDBJ whole genome shotgun (WGS) entry which is preliminary data.</text>
</comment>
<accession>A0A2G1XMP9</accession>
<organism evidence="1 2">
    <name type="scientific">Streptomyces cinnamoneus</name>
    <name type="common">Streptoverticillium cinnamoneum</name>
    <dbReference type="NCBI Taxonomy" id="53446"/>
    <lineage>
        <taxon>Bacteria</taxon>
        <taxon>Bacillati</taxon>
        <taxon>Actinomycetota</taxon>
        <taxon>Actinomycetes</taxon>
        <taxon>Kitasatosporales</taxon>
        <taxon>Streptomycetaceae</taxon>
        <taxon>Streptomyces</taxon>
        <taxon>Streptomyces cinnamoneus group</taxon>
    </lineage>
</organism>
<keyword evidence="2" id="KW-1185">Reference proteome</keyword>
<protein>
    <submittedName>
        <fullName evidence="1">Uncharacterized protein</fullName>
    </submittedName>
</protein>
<dbReference type="AlphaFoldDB" id="A0A2G1XMP9"/>
<dbReference type="Proteomes" id="UP000222531">
    <property type="component" value="Unassembled WGS sequence"/>
</dbReference>
<proteinExistence type="predicted"/>
<reference evidence="1 2" key="1">
    <citation type="journal article" date="2017" name="Biochemistry">
        <title>Identification of the Biosynthetic Pathway for the Antibiotic Bicyclomycin.</title>
        <authorList>
            <person name="Patteson J."/>
            <person name="Cai W."/>
            <person name="Johnson R.A."/>
            <person name="Santa Maria K."/>
            <person name="Li B."/>
        </authorList>
    </citation>
    <scope>NUCLEOTIDE SEQUENCE [LARGE SCALE GENOMIC DNA]</scope>
    <source>
        <strain evidence="1 2">ATCC 21532</strain>
    </source>
</reference>
<gene>
    <name evidence="1" type="ORF">BLA24_06880</name>
</gene>
<dbReference type="EMBL" id="NHZO01000081">
    <property type="protein sequence ID" value="PHQ52496.1"/>
    <property type="molecule type" value="Genomic_DNA"/>
</dbReference>
<evidence type="ECO:0000313" key="2">
    <source>
        <dbReference type="Proteomes" id="UP000222531"/>
    </source>
</evidence>
<dbReference type="OrthoDB" id="4535590at2"/>
<sequence>MNLDVTPARLRLDRALDGLTVAFRGMTARPDESNCACHWGSAEELAQPKAPDGRLDADLLRRTWQAVDWKDHGAVLRRVLPQFSTALVRGLVEPGYGLEEAARSFARGHWQRWPARHSAAVWEFLHAWWAHTLTEPDPVVPAYEVLTFCAEASATMSPWLTAWEDARGPVADQHLAETADRWQDDMLCDELPWDAWENEEEMRTALATWLVTHGTARLRAHGVGEELLDRIQLLRLTGLARWEHPHWPFPYH</sequence>
<name>A0A2G1XMP9_STRCJ</name>
<dbReference type="RefSeq" id="WP_099198275.1">
    <property type="nucleotide sequence ID" value="NZ_JBIRXA010000015.1"/>
</dbReference>
<evidence type="ECO:0000313" key="1">
    <source>
        <dbReference type="EMBL" id="PHQ52496.1"/>
    </source>
</evidence>